<protein>
    <submittedName>
        <fullName evidence="2">(spotted green pufferfish) hypothetical protein</fullName>
    </submittedName>
</protein>
<accession>Q4S2Y9</accession>
<name>Q4S2Y9_TETNG</name>
<proteinExistence type="predicted"/>
<dbReference type="AlphaFoldDB" id="Q4S2Y9"/>
<sequence>MQNRNQLKEKTHQTSAALGVGGNNCDGVIFRFDRDKDFDQCCVVFEAVSPHSIKAKKNRAHDWLTSAAQTHCQAHSSSSHTTARQRKKTGLRKYERSRTHIQLGIPNK</sequence>
<feature type="region of interest" description="Disordered" evidence="1">
    <location>
        <begin position="66"/>
        <end position="108"/>
    </location>
</feature>
<dbReference type="KEGG" id="tng:GSTEN00024868G001"/>
<reference evidence="2" key="2">
    <citation type="submission" date="2004-02" db="EMBL/GenBank/DDBJ databases">
        <authorList>
            <consortium name="Genoscope"/>
            <consortium name="Whitehead Institute Centre for Genome Research"/>
        </authorList>
    </citation>
    <scope>NUCLEOTIDE SEQUENCE</scope>
</reference>
<evidence type="ECO:0000256" key="1">
    <source>
        <dbReference type="SAM" id="MobiDB-lite"/>
    </source>
</evidence>
<reference evidence="2" key="1">
    <citation type="journal article" date="2004" name="Nature">
        <title>Genome duplication in the teleost fish Tetraodon nigroviridis reveals the early vertebrate proto-karyotype.</title>
        <authorList>
            <person name="Jaillon O."/>
            <person name="Aury J.-M."/>
            <person name="Brunet F."/>
            <person name="Petit J.-L."/>
            <person name="Stange-Thomann N."/>
            <person name="Mauceli E."/>
            <person name="Bouneau L."/>
            <person name="Fischer C."/>
            <person name="Ozouf-Costaz C."/>
            <person name="Bernot A."/>
            <person name="Nicaud S."/>
            <person name="Jaffe D."/>
            <person name="Fisher S."/>
            <person name="Lutfalla G."/>
            <person name="Dossat C."/>
            <person name="Segurens B."/>
            <person name="Dasilva C."/>
            <person name="Salanoubat M."/>
            <person name="Levy M."/>
            <person name="Boudet N."/>
            <person name="Castellano S."/>
            <person name="Anthouard V."/>
            <person name="Jubin C."/>
            <person name="Castelli V."/>
            <person name="Katinka M."/>
            <person name="Vacherie B."/>
            <person name="Biemont C."/>
            <person name="Skalli Z."/>
            <person name="Cattolico L."/>
            <person name="Poulain J."/>
            <person name="De Berardinis V."/>
            <person name="Cruaud C."/>
            <person name="Duprat S."/>
            <person name="Brottier P."/>
            <person name="Coutanceau J.-P."/>
            <person name="Gouzy J."/>
            <person name="Parra G."/>
            <person name="Lardier G."/>
            <person name="Chapple C."/>
            <person name="McKernan K.J."/>
            <person name="McEwan P."/>
            <person name="Bosak S."/>
            <person name="Kellis M."/>
            <person name="Volff J.-N."/>
            <person name="Guigo R."/>
            <person name="Zody M.C."/>
            <person name="Mesirov J."/>
            <person name="Lindblad-Toh K."/>
            <person name="Birren B."/>
            <person name="Nusbaum C."/>
            <person name="Kahn D."/>
            <person name="Robinson-Rechavi M."/>
            <person name="Laudet V."/>
            <person name="Schachter V."/>
            <person name="Quetier F."/>
            <person name="Saurin W."/>
            <person name="Scarpelli C."/>
            <person name="Wincker P."/>
            <person name="Lander E.S."/>
            <person name="Weissenbach J."/>
            <person name="Roest Crollius H."/>
        </authorList>
    </citation>
    <scope>NUCLEOTIDE SEQUENCE [LARGE SCALE GENOMIC DNA]</scope>
</reference>
<comment type="caution">
    <text evidence="2">The sequence shown here is derived from an EMBL/GenBank/DDBJ whole genome shotgun (WGS) entry which is preliminary data.</text>
</comment>
<gene>
    <name evidence="2" type="ORF">GSTENG00024868001</name>
</gene>
<organism evidence="2">
    <name type="scientific">Tetraodon nigroviridis</name>
    <name type="common">Spotted green pufferfish</name>
    <name type="synonym">Chelonodon nigroviridis</name>
    <dbReference type="NCBI Taxonomy" id="99883"/>
    <lineage>
        <taxon>Eukaryota</taxon>
        <taxon>Metazoa</taxon>
        <taxon>Chordata</taxon>
        <taxon>Craniata</taxon>
        <taxon>Vertebrata</taxon>
        <taxon>Euteleostomi</taxon>
        <taxon>Actinopterygii</taxon>
        <taxon>Neopterygii</taxon>
        <taxon>Teleostei</taxon>
        <taxon>Neoteleostei</taxon>
        <taxon>Acanthomorphata</taxon>
        <taxon>Eupercaria</taxon>
        <taxon>Tetraodontiformes</taxon>
        <taxon>Tetradontoidea</taxon>
        <taxon>Tetraodontidae</taxon>
        <taxon>Tetraodon</taxon>
    </lineage>
</organism>
<evidence type="ECO:0000313" key="2">
    <source>
        <dbReference type="EMBL" id="CAG04993.1"/>
    </source>
</evidence>
<feature type="compositionally biased region" description="Polar residues" evidence="1">
    <location>
        <begin position="66"/>
        <end position="82"/>
    </location>
</feature>
<dbReference type="EMBL" id="CAAE01014756">
    <property type="protein sequence ID" value="CAG04993.1"/>
    <property type="molecule type" value="Genomic_DNA"/>
</dbReference>